<dbReference type="OrthoDB" id="10070774at2759"/>
<dbReference type="InterPro" id="IPR032763">
    <property type="entry name" value="RIC3_N"/>
</dbReference>
<evidence type="ECO:0000256" key="7">
    <source>
        <dbReference type="SAM" id="Coils"/>
    </source>
</evidence>
<dbReference type="GO" id="GO:0007271">
    <property type="term" value="P:synaptic transmission, cholinergic"/>
    <property type="evidence" value="ECO:0007669"/>
    <property type="project" value="TreeGrafter"/>
</dbReference>
<keyword evidence="3 9" id="KW-0812">Transmembrane</keyword>
<dbReference type="GO" id="GO:0043025">
    <property type="term" value="C:neuronal cell body"/>
    <property type="evidence" value="ECO:0007669"/>
    <property type="project" value="TreeGrafter"/>
</dbReference>
<feature type="domain" description="Resistance to inhibitors of cholinesterase protein 3 N-terminal" evidence="10">
    <location>
        <begin position="32"/>
        <end position="186"/>
    </location>
</feature>
<dbReference type="GO" id="GO:0045202">
    <property type="term" value="C:synapse"/>
    <property type="evidence" value="ECO:0007669"/>
    <property type="project" value="GOC"/>
</dbReference>
<evidence type="ECO:0000313" key="12">
    <source>
        <dbReference type="Proteomes" id="UP000245119"/>
    </source>
</evidence>
<keyword evidence="12" id="KW-1185">Reference proteome</keyword>
<protein>
    <recommendedName>
        <fullName evidence="10">Resistance to inhibitors of cholinesterase protein 3 N-terminal domain-containing protein</fullName>
    </recommendedName>
</protein>
<dbReference type="GO" id="GO:0034394">
    <property type="term" value="P:protein localization to cell surface"/>
    <property type="evidence" value="ECO:0007669"/>
    <property type="project" value="TreeGrafter"/>
</dbReference>
<dbReference type="InterPro" id="IPR026160">
    <property type="entry name" value="Ric3"/>
</dbReference>
<evidence type="ECO:0000256" key="9">
    <source>
        <dbReference type="SAM" id="Phobius"/>
    </source>
</evidence>
<dbReference type="PANTHER" id="PTHR21723:SF3">
    <property type="entry name" value="PROTEIN RIC-3"/>
    <property type="match status" value="1"/>
</dbReference>
<sequence>MRTFGAHSEPKEEPGVPPYLRKNGVPPRDKLPPPAPHDSKDIRQHMRPGPHPGLRAAAEMQKQQSQGTGRGMMGIVLPMYAVGICVYLVYTLFKVFNKRGKYEESSSKSRYPENESAEWTSDRLGFPQDMKGDPGEVQQFLQRKRQEKELEDLLLKMDDRNVSEGEMQALQKRLEETEAQMTRILQAMQLMQSRMNSAVLNEEDSNIINDNGTVRESSEGSSAVETLGSLVDEQENDLKNEQSLNKTFGDLSPETESYEFVKSQEVDTSTCSIDTEPPSPLEEELAELGKNGAVIEKVILEEPVAEEANTSLRQRKIDKVEED</sequence>
<name>A0A2T7PJT7_POMCA</name>
<evidence type="ECO:0000256" key="4">
    <source>
        <dbReference type="ARBA" id="ARBA00022824"/>
    </source>
</evidence>
<feature type="transmembrane region" description="Helical" evidence="9">
    <location>
        <begin position="72"/>
        <end position="93"/>
    </location>
</feature>
<evidence type="ECO:0000256" key="1">
    <source>
        <dbReference type="ARBA" id="ARBA00004586"/>
    </source>
</evidence>
<keyword evidence="7" id="KW-0175">Coiled coil</keyword>
<comment type="subcellular location">
    <subcellularLocation>
        <location evidence="1">Endoplasmic reticulum membrane</location>
    </subcellularLocation>
</comment>
<feature type="compositionally biased region" description="Basic and acidic residues" evidence="8">
    <location>
        <begin position="103"/>
        <end position="113"/>
    </location>
</feature>
<proteinExistence type="inferred from homology"/>
<evidence type="ECO:0000256" key="3">
    <source>
        <dbReference type="ARBA" id="ARBA00022692"/>
    </source>
</evidence>
<feature type="region of interest" description="Disordered" evidence="8">
    <location>
        <begin position="1"/>
        <end position="65"/>
    </location>
</feature>
<reference evidence="11 12" key="1">
    <citation type="submission" date="2018-04" db="EMBL/GenBank/DDBJ databases">
        <title>The genome of golden apple snail Pomacea canaliculata provides insight into stress tolerance and invasive adaptation.</title>
        <authorList>
            <person name="Liu C."/>
            <person name="Liu B."/>
            <person name="Ren Y."/>
            <person name="Zhang Y."/>
            <person name="Wang H."/>
            <person name="Li S."/>
            <person name="Jiang F."/>
            <person name="Yin L."/>
            <person name="Zhang G."/>
            <person name="Qian W."/>
            <person name="Fan W."/>
        </authorList>
    </citation>
    <scope>NUCLEOTIDE SEQUENCE [LARGE SCALE GENOMIC DNA]</scope>
    <source>
        <strain evidence="11">SZHN2017</strain>
        <tissue evidence="11">Muscle</tissue>
    </source>
</reference>
<feature type="compositionally biased region" description="Basic and acidic residues" evidence="8">
    <location>
        <begin position="27"/>
        <end position="44"/>
    </location>
</feature>
<dbReference type="STRING" id="400727.A0A2T7PJT7"/>
<dbReference type="PANTHER" id="PTHR21723">
    <property type="entry name" value="RESISTANCE TO INHIBITORS OF CHOLINESTERASE PROTEIN 3 RIC3"/>
    <property type="match status" value="1"/>
</dbReference>
<evidence type="ECO:0000256" key="2">
    <source>
        <dbReference type="ARBA" id="ARBA00008538"/>
    </source>
</evidence>
<keyword evidence="4" id="KW-0256">Endoplasmic reticulum</keyword>
<comment type="caution">
    <text evidence="11">The sequence shown here is derived from an EMBL/GenBank/DDBJ whole genome shotgun (WGS) entry which is preliminary data.</text>
</comment>
<evidence type="ECO:0000256" key="6">
    <source>
        <dbReference type="ARBA" id="ARBA00023136"/>
    </source>
</evidence>
<organism evidence="11 12">
    <name type="scientific">Pomacea canaliculata</name>
    <name type="common">Golden apple snail</name>
    <dbReference type="NCBI Taxonomy" id="400727"/>
    <lineage>
        <taxon>Eukaryota</taxon>
        <taxon>Metazoa</taxon>
        <taxon>Spiralia</taxon>
        <taxon>Lophotrochozoa</taxon>
        <taxon>Mollusca</taxon>
        <taxon>Gastropoda</taxon>
        <taxon>Caenogastropoda</taxon>
        <taxon>Architaenioglossa</taxon>
        <taxon>Ampullarioidea</taxon>
        <taxon>Ampullariidae</taxon>
        <taxon>Pomacea</taxon>
    </lineage>
</organism>
<dbReference type="Pfam" id="PF15361">
    <property type="entry name" value="RIC3"/>
    <property type="match status" value="1"/>
</dbReference>
<comment type="similarity">
    <text evidence="2">Belongs to the ric-3 family.</text>
</comment>
<evidence type="ECO:0000313" key="11">
    <source>
        <dbReference type="EMBL" id="PVD33664.1"/>
    </source>
</evidence>
<feature type="coiled-coil region" evidence="7">
    <location>
        <begin position="160"/>
        <end position="194"/>
    </location>
</feature>
<evidence type="ECO:0000256" key="8">
    <source>
        <dbReference type="SAM" id="MobiDB-lite"/>
    </source>
</evidence>
<evidence type="ECO:0000256" key="5">
    <source>
        <dbReference type="ARBA" id="ARBA00022989"/>
    </source>
</evidence>
<keyword evidence="6 9" id="KW-0472">Membrane</keyword>
<feature type="region of interest" description="Disordered" evidence="8">
    <location>
        <begin position="103"/>
        <end position="130"/>
    </location>
</feature>
<dbReference type="GO" id="GO:0043005">
    <property type="term" value="C:neuron projection"/>
    <property type="evidence" value="ECO:0007669"/>
    <property type="project" value="TreeGrafter"/>
</dbReference>
<keyword evidence="5 9" id="KW-1133">Transmembrane helix</keyword>
<dbReference type="AlphaFoldDB" id="A0A2T7PJT7"/>
<dbReference type="EMBL" id="PZQS01000003">
    <property type="protein sequence ID" value="PVD33664.1"/>
    <property type="molecule type" value="Genomic_DNA"/>
</dbReference>
<gene>
    <name evidence="11" type="ORF">C0Q70_04922</name>
</gene>
<dbReference type="Proteomes" id="UP000245119">
    <property type="component" value="Linkage Group LG3"/>
</dbReference>
<evidence type="ECO:0000259" key="10">
    <source>
        <dbReference type="Pfam" id="PF15361"/>
    </source>
</evidence>
<dbReference type="GO" id="GO:0005789">
    <property type="term" value="C:endoplasmic reticulum membrane"/>
    <property type="evidence" value="ECO:0007669"/>
    <property type="project" value="UniProtKB-SubCell"/>
</dbReference>
<accession>A0A2T7PJT7</accession>